<name>A0ABT4LAJ8_9SPHI</name>
<organism evidence="9 10">
    <name type="scientific">Pedobacter punctiformis</name>
    <dbReference type="NCBI Taxonomy" id="3004097"/>
    <lineage>
        <taxon>Bacteria</taxon>
        <taxon>Pseudomonadati</taxon>
        <taxon>Bacteroidota</taxon>
        <taxon>Sphingobacteriia</taxon>
        <taxon>Sphingobacteriales</taxon>
        <taxon>Sphingobacteriaceae</taxon>
        <taxon>Pedobacter</taxon>
    </lineage>
</organism>
<comment type="subcellular location">
    <subcellularLocation>
        <location evidence="1">Cell outer membrane</location>
    </subcellularLocation>
</comment>
<dbReference type="SUPFAM" id="SSF48452">
    <property type="entry name" value="TPR-like"/>
    <property type="match status" value="1"/>
</dbReference>
<keyword evidence="5" id="KW-0998">Cell outer membrane</keyword>
<evidence type="ECO:0000256" key="3">
    <source>
        <dbReference type="ARBA" id="ARBA00022729"/>
    </source>
</evidence>
<comment type="caution">
    <text evidence="9">The sequence shown here is derived from an EMBL/GenBank/DDBJ whole genome shotgun (WGS) entry which is preliminary data.</text>
</comment>
<protein>
    <submittedName>
        <fullName evidence="9">RagB/SusD family nutrient uptake outer membrane protein</fullName>
    </submittedName>
</protein>
<proteinExistence type="inferred from homology"/>
<dbReference type="InterPro" id="IPR033985">
    <property type="entry name" value="SusD-like_N"/>
</dbReference>
<dbReference type="Pfam" id="PF07980">
    <property type="entry name" value="SusD_RagB"/>
    <property type="match status" value="1"/>
</dbReference>
<reference evidence="9" key="1">
    <citation type="submission" date="2022-12" db="EMBL/GenBank/DDBJ databases">
        <title>Genome sequence of HCMS5-2.</title>
        <authorList>
            <person name="Woo H."/>
        </authorList>
    </citation>
    <scope>NUCLEOTIDE SEQUENCE</scope>
    <source>
        <strain evidence="9">HCMS5-2</strain>
    </source>
</reference>
<evidence type="ECO:0000313" key="10">
    <source>
        <dbReference type="Proteomes" id="UP001144347"/>
    </source>
</evidence>
<evidence type="ECO:0000256" key="6">
    <source>
        <dbReference type="SAM" id="SignalP"/>
    </source>
</evidence>
<dbReference type="InterPro" id="IPR011990">
    <property type="entry name" value="TPR-like_helical_dom_sf"/>
</dbReference>
<dbReference type="PROSITE" id="PS51257">
    <property type="entry name" value="PROKAR_LIPOPROTEIN"/>
    <property type="match status" value="1"/>
</dbReference>
<evidence type="ECO:0000256" key="1">
    <source>
        <dbReference type="ARBA" id="ARBA00004442"/>
    </source>
</evidence>
<gene>
    <name evidence="9" type="ORF">O0955_09230</name>
</gene>
<keyword evidence="3 6" id="KW-0732">Signal</keyword>
<dbReference type="Pfam" id="PF14322">
    <property type="entry name" value="SusD-like_3"/>
    <property type="match status" value="1"/>
</dbReference>
<evidence type="ECO:0000259" key="7">
    <source>
        <dbReference type="Pfam" id="PF07980"/>
    </source>
</evidence>
<feature type="domain" description="RagB/SusD" evidence="7">
    <location>
        <begin position="328"/>
        <end position="582"/>
    </location>
</feature>
<evidence type="ECO:0000313" key="9">
    <source>
        <dbReference type="EMBL" id="MCZ4244188.1"/>
    </source>
</evidence>
<keyword evidence="4" id="KW-0472">Membrane</keyword>
<comment type="similarity">
    <text evidence="2">Belongs to the SusD family.</text>
</comment>
<dbReference type="RefSeq" id="WP_269427262.1">
    <property type="nucleotide sequence ID" value="NZ_JAPWGM010000003.1"/>
</dbReference>
<dbReference type="Gene3D" id="1.25.40.390">
    <property type="match status" value="1"/>
</dbReference>
<accession>A0ABT4LAJ8</accession>
<keyword evidence="10" id="KW-1185">Reference proteome</keyword>
<feature type="signal peptide" evidence="6">
    <location>
        <begin position="1"/>
        <end position="19"/>
    </location>
</feature>
<dbReference type="Proteomes" id="UP001144347">
    <property type="component" value="Unassembled WGS sequence"/>
</dbReference>
<dbReference type="EMBL" id="JAPWGM010000003">
    <property type="protein sequence ID" value="MCZ4244188.1"/>
    <property type="molecule type" value="Genomic_DNA"/>
</dbReference>
<evidence type="ECO:0000256" key="4">
    <source>
        <dbReference type="ARBA" id="ARBA00023136"/>
    </source>
</evidence>
<evidence type="ECO:0000259" key="8">
    <source>
        <dbReference type="Pfam" id="PF14322"/>
    </source>
</evidence>
<evidence type="ECO:0000256" key="5">
    <source>
        <dbReference type="ARBA" id="ARBA00023237"/>
    </source>
</evidence>
<feature type="domain" description="SusD-like N-terminal" evidence="8">
    <location>
        <begin position="89"/>
        <end position="230"/>
    </location>
</feature>
<dbReference type="InterPro" id="IPR012944">
    <property type="entry name" value="SusD_RagB_dom"/>
</dbReference>
<evidence type="ECO:0000256" key="2">
    <source>
        <dbReference type="ARBA" id="ARBA00006275"/>
    </source>
</evidence>
<sequence length="582" mass="65063">MKKFIYTLLFAFFSCLMLTTGCKKMIEDGPLENANKDLVFDKTDSLGKYAEEFLNNIYSTLPKGYNRIGNNLLDAGSDDALPSSTADIVQFYSNGAFNQVNLPDNTWDANYAGIRKVNEFLANIDQVPLKTPGFKQRWKAEARGLRAMFYFELIKRWGGVPIIGDNIYDLSSNLNLPRNTYQECVNYINTEIKAILPFLISPNTTSSYTTIYFGRFTTGAALALRSRLMLYAASPLNNPSNDLSKWTAAATAAKDVMDSVTANKFVYALSTATTTAHYTTTNMAALAPTGVINNYVAGVNKFLNVFSNRYSAEIILPYLQATNTGVEYNNEPIGYTRGGLGKTNPTQELVNEFETFDGKMIADNGSGYSLNNPYYNRDPRLASSVSFNGLYWLTRNVQTYDGGLDRPKGYGNATSGETRTGYYLRKFMTGTTSESAYTVQNHNFPIFRYAEILLNYAEAQNEAVGPDGNVYGAINAIRSRVNMPALPAGLTQNEMRLRIRHERRVEMAFEEQRFWDIRRWKIAENVLNGTLHGIQATLSGGTTTYKIVDAAPVKFEAGKMYLFPIPFKESAANNKMVQNPNW</sequence>
<feature type="chain" id="PRO_5046940774" evidence="6">
    <location>
        <begin position="20"/>
        <end position="582"/>
    </location>
</feature>